<dbReference type="EMBL" id="ADBJ01000043">
    <property type="protein sequence ID" value="EFA77362.1"/>
    <property type="molecule type" value="Genomic_DNA"/>
</dbReference>
<protein>
    <submittedName>
        <fullName evidence="2">Uncharacterized protein</fullName>
    </submittedName>
</protein>
<feature type="region of interest" description="Disordered" evidence="1">
    <location>
        <begin position="216"/>
        <end position="245"/>
    </location>
</feature>
<comment type="caution">
    <text evidence="2">The sequence shown here is derived from an EMBL/GenBank/DDBJ whole genome shotgun (WGS) entry which is preliminary data.</text>
</comment>
<keyword evidence="3" id="KW-1185">Reference proteome</keyword>
<dbReference type="RefSeq" id="XP_020429491.1">
    <property type="nucleotide sequence ID" value="XM_020583304.1"/>
</dbReference>
<dbReference type="GeneID" id="31368041"/>
<evidence type="ECO:0000313" key="3">
    <source>
        <dbReference type="Proteomes" id="UP000001396"/>
    </source>
</evidence>
<dbReference type="OMA" id="NRDCLLN"/>
<reference evidence="2 3" key="1">
    <citation type="journal article" date="2011" name="Genome Res.">
        <title>Phylogeny-wide analysis of social amoeba genomes highlights ancient origins for complex intercellular communication.</title>
        <authorList>
            <person name="Heidel A.J."/>
            <person name="Lawal H.M."/>
            <person name="Felder M."/>
            <person name="Schilde C."/>
            <person name="Helps N.R."/>
            <person name="Tunggal B."/>
            <person name="Rivero F."/>
            <person name="John U."/>
            <person name="Schleicher M."/>
            <person name="Eichinger L."/>
            <person name="Platzer M."/>
            <person name="Noegel A.A."/>
            <person name="Schaap P."/>
            <person name="Gloeckner G."/>
        </authorList>
    </citation>
    <scope>NUCLEOTIDE SEQUENCE [LARGE SCALE GENOMIC DNA]</scope>
    <source>
        <strain evidence="3">ATCC 26659 / Pp 5 / PN500</strain>
    </source>
</reference>
<name>D3BN00_HETP5</name>
<organism evidence="2 3">
    <name type="scientific">Heterostelium pallidum (strain ATCC 26659 / Pp 5 / PN500)</name>
    <name type="common">Cellular slime mold</name>
    <name type="synonym">Polysphondylium pallidum</name>
    <dbReference type="NCBI Taxonomy" id="670386"/>
    <lineage>
        <taxon>Eukaryota</taxon>
        <taxon>Amoebozoa</taxon>
        <taxon>Evosea</taxon>
        <taxon>Eumycetozoa</taxon>
        <taxon>Dictyostelia</taxon>
        <taxon>Acytosteliales</taxon>
        <taxon>Acytosteliaceae</taxon>
        <taxon>Heterostelium</taxon>
    </lineage>
</organism>
<feature type="compositionally biased region" description="Polar residues" evidence="1">
    <location>
        <begin position="216"/>
        <end position="231"/>
    </location>
</feature>
<accession>D3BN00</accession>
<dbReference type="InParanoid" id="D3BN00"/>
<sequence>MDDRDSNSSNGIPTIAIPLNPNTDDAVGSGSGIGSTHDSLNISSISLSNVGETNKKERSLTPPHSPRSSTYLLHHYHIIGEYLRNWVDAVALKWKDRLDELRSILQKYSNPQLDIQLTIDELDEDDLAPFGTSDNDRLLNTYSTPELIGYLDSFGIKTILSSRGYCNIKLVPDYSDSFVHRIKITDSSIESARGGDSLLMDIFIRRKDLYLSDFVSSDSPTASTRNGNRSNSDPKKQFSNDRPPLPGQQYPGLGIAKQMDQLLVQAATKSNRDCLLNTPYRFYNAFMYQSREYFFVDPSIQSFFLSLLGDLEPAIEQLGLAPVSWAFEFGCVKERSTGNRVTWEFHKQIRPLSNKLKAYFTSTDYTSYVKRNTKKGMFYIDWAGHPSLAHFYNPTSTSESVTPPFQETNNTNQGQSTQTSVILPTGESEKLIPSAIINSTTSTTSTTTP</sequence>
<dbReference type="AlphaFoldDB" id="D3BN00"/>
<feature type="compositionally biased region" description="Low complexity" evidence="1">
    <location>
        <begin position="406"/>
        <end position="419"/>
    </location>
</feature>
<feature type="region of interest" description="Disordered" evidence="1">
    <location>
        <begin position="1"/>
        <end position="33"/>
    </location>
</feature>
<gene>
    <name evidence="2" type="ORF">PPL_12574</name>
</gene>
<feature type="region of interest" description="Disordered" evidence="1">
    <location>
        <begin position="398"/>
        <end position="420"/>
    </location>
</feature>
<dbReference type="Proteomes" id="UP000001396">
    <property type="component" value="Unassembled WGS sequence"/>
</dbReference>
<proteinExistence type="predicted"/>
<evidence type="ECO:0000313" key="2">
    <source>
        <dbReference type="EMBL" id="EFA77362.1"/>
    </source>
</evidence>
<evidence type="ECO:0000256" key="1">
    <source>
        <dbReference type="SAM" id="MobiDB-lite"/>
    </source>
</evidence>